<protein>
    <submittedName>
        <fullName evidence="2">Uncharacterized protein</fullName>
    </submittedName>
</protein>
<dbReference type="InParanoid" id="A0A2P5I8D7"/>
<keyword evidence="1" id="KW-0472">Membrane</keyword>
<name>A0A2P5I8D7_DIAHE</name>
<dbReference type="OrthoDB" id="5238304at2759"/>
<keyword evidence="1" id="KW-1133">Transmembrane helix</keyword>
<comment type="caution">
    <text evidence="2">The sequence shown here is derived from an EMBL/GenBank/DDBJ whole genome shotgun (WGS) entry which is preliminary data.</text>
</comment>
<keyword evidence="3" id="KW-1185">Reference proteome</keyword>
<accession>A0A2P5I8D7</accession>
<proteinExistence type="predicted"/>
<dbReference type="Proteomes" id="UP000094444">
    <property type="component" value="Unassembled WGS sequence"/>
</dbReference>
<evidence type="ECO:0000313" key="2">
    <source>
        <dbReference type="EMBL" id="POS78762.1"/>
    </source>
</evidence>
<evidence type="ECO:0000256" key="1">
    <source>
        <dbReference type="SAM" id="Phobius"/>
    </source>
</evidence>
<feature type="transmembrane region" description="Helical" evidence="1">
    <location>
        <begin position="160"/>
        <end position="188"/>
    </location>
</feature>
<keyword evidence="1" id="KW-0812">Transmembrane</keyword>
<reference evidence="2" key="1">
    <citation type="submission" date="2017-09" db="EMBL/GenBank/DDBJ databases">
        <title>Polyketide synthases of a Diaporthe helianthi virulent isolate.</title>
        <authorList>
            <person name="Baroncelli R."/>
        </authorList>
    </citation>
    <scope>NUCLEOTIDE SEQUENCE [LARGE SCALE GENOMIC DNA]</scope>
    <source>
        <strain evidence="2">7/96</strain>
    </source>
</reference>
<gene>
    <name evidence="2" type="ORF">DHEL01_v202856</name>
</gene>
<dbReference type="EMBL" id="MAVT02000162">
    <property type="protein sequence ID" value="POS78762.1"/>
    <property type="molecule type" value="Genomic_DNA"/>
</dbReference>
<dbReference type="AlphaFoldDB" id="A0A2P5I8D7"/>
<sequence>MAAISHAAGPEWAYLTALTRSTGTTTDLDSLFFNVIIERAKPDSIIETKVLNLQTLIIKHDQRYGPHDVTRFCFARFRRLTGTGDLDLFFYEGSTKNGVAISDEPAFQRLLLAVHHLGLGAPSSPSEHVSAPPVLKFYARPKPPGKIHRLKAAFLGALRLLGVGFICLILVQVGIGWLVFGAIFIYFLAEEKKTRPVKGYVSIDYWGRGLTGS</sequence>
<organism evidence="2 3">
    <name type="scientific">Diaporthe helianthi</name>
    <dbReference type="NCBI Taxonomy" id="158607"/>
    <lineage>
        <taxon>Eukaryota</taxon>
        <taxon>Fungi</taxon>
        <taxon>Dikarya</taxon>
        <taxon>Ascomycota</taxon>
        <taxon>Pezizomycotina</taxon>
        <taxon>Sordariomycetes</taxon>
        <taxon>Sordariomycetidae</taxon>
        <taxon>Diaporthales</taxon>
        <taxon>Diaporthaceae</taxon>
        <taxon>Diaporthe</taxon>
    </lineage>
</organism>
<evidence type="ECO:0000313" key="3">
    <source>
        <dbReference type="Proteomes" id="UP000094444"/>
    </source>
</evidence>